<dbReference type="RefSeq" id="WP_134754784.1">
    <property type="nucleotide sequence ID" value="NZ_MYFO02000002.1"/>
</dbReference>
<sequence>MGQEAVEAVDWNSGLPLLTVEQAAACRYCASIADPASRTPVQCTKFAGSSVPISVNLATCLTCGEYRTT</sequence>
<comment type="caution">
    <text evidence="1">The sequence shown here is derived from an EMBL/GenBank/DDBJ whole genome shotgun (WGS) entry which is preliminary data.</text>
</comment>
<proteinExistence type="predicted"/>
<dbReference type="EMBL" id="MYFO01000023">
    <property type="protein sequence ID" value="TFE85805.1"/>
    <property type="molecule type" value="Genomic_DNA"/>
</dbReference>
<organism evidence="1 2">
    <name type="scientific">Paenibacillus athensensis</name>
    <dbReference type="NCBI Taxonomy" id="1967502"/>
    <lineage>
        <taxon>Bacteria</taxon>
        <taxon>Bacillati</taxon>
        <taxon>Bacillota</taxon>
        <taxon>Bacilli</taxon>
        <taxon>Bacillales</taxon>
        <taxon>Paenibacillaceae</taxon>
        <taxon>Paenibacillus</taxon>
    </lineage>
</organism>
<keyword evidence="2" id="KW-1185">Reference proteome</keyword>
<name>A0A4Y8PXF3_9BACL</name>
<reference evidence="1 2" key="1">
    <citation type="submission" date="2017-03" db="EMBL/GenBank/DDBJ databases">
        <title>Isolation of Levoglucosan Utilizing Bacteria.</title>
        <authorList>
            <person name="Arya A.S."/>
        </authorList>
    </citation>
    <scope>NUCLEOTIDE SEQUENCE [LARGE SCALE GENOMIC DNA]</scope>
    <source>
        <strain evidence="1 2">MEC069</strain>
    </source>
</reference>
<dbReference type="OrthoDB" id="2625604at2"/>
<protein>
    <submittedName>
        <fullName evidence="1">Uncharacterized protein</fullName>
    </submittedName>
</protein>
<gene>
    <name evidence="1" type="ORF">B5M42_16570</name>
</gene>
<evidence type="ECO:0000313" key="2">
    <source>
        <dbReference type="Proteomes" id="UP000298246"/>
    </source>
</evidence>
<dbReference type="AlphaFoldDB" id="A0A4Y8PXF3"/>
<evidence type="ECO:0000313" key="1">
    <source>
        <dbReference type="EMBL" id="TFE85805.1"/>
    </source>
</evidence>
<accession>A0A4Y8PXF3</accession>
<dbReference type="Proteomes" id="UP000298246">
    <property type="component" value="Unassembled WGS sequence"/>
</dbReference>